<evidence type="ECO:0000313" key="2">
    <source>
        <dbReference type="EMBL" id="SVA85388.1"/>
    </source>
</evidence>
<gene>
    <name evidence="2" type="ORF">METZ01_LOCUS138242</name>
</gene>
<proteinExistence type="predicted"/>
<keyword evidence="1" id="KW-1133">Transmembrane helix</keyword>
<keyword evidence="1" id="KW-0472">Membrane</keyword>
<keyword evidence="1" id="KW-0812">Transmembrane</keyword>
<feature type="transmembrane region" description="Helical" evidence="1">
    <location>
        <begin position="57"/>
        <end position="76"/>
    </location>
</feature>
<feature type="transmembrane region" description="Helical" evidence="1">
    <location>
        <begin position="170"/>
        <end position="188"/>
    </location>
</feature>
<dbReference type="AlphaFoldDB" id="A0A381Z806"/>
<evidence type="ECO:0000256" key="1">
    <source>
        <dbReference type="SAM" id="Phobius"/>
    </source>
</evidence>
<protein>
    <submittedName>
        <fullName evidence="2">Uncharacterized protein</fullName>
    </submittedName>
</protein>
<feature type="transmembrane region" description="Helical" evidence="1">
    <location>
        <begin position="83"/>
        <end position="101"/>
    </location>
</feature>
<dbReference type="EMBL" id="UINC01020304">
    <property type="protein sequence ID" value="SVA85388.1"/>
    <property type="molecule type" value="Genomic_DNA"/>
</dbReference>
<feature type="transmembrane region" description="Helical" evidence="1">
    <location>
        <begin position="12"/>
        <end position="30"/>
    </location>
</feature>
<accession>A0A381Z806</accession>
<feature type="transmembrane region" description="Helical" evidence="1">
    <location>
        <begin position="146"/>
        <end position="164"/>
    </location>
</feature>
<name>A0A381Z806_9ZZZZ</name>
<organism evidence="2">
    <name type="scientific">marine metagenome</name>
    <dbReference type="NCBI Taxonomy" id="408172"/>
    <lineage>
        <taxon>unclassified sequences</taxon>
        <taxon>metagenomes</taxon>
        <taxon>ecological metagenomes</taxon>
    </lineage>
</organism>
<reference evidence="2" key="1">
    <citation type="submission" date="2018-05" db="EMBL/GenBank/DDBJ databases">
        <authorList>
            <person name="Lanie J.A."/>
            <person name="Ng W.-L."/>
            <person name="Kazmierczak K.M."/>
            <person name="Andrzejewski T.M."/>
            <person name="Davidsen T.M."/>
            <person name="Wayne K.J."/>
            <person name="Tettelin H."/>
            <person name="Glass J.I."/>
            <person name="Rusch D."/>
            <person name="Podicherti R."/>
            <person name="Tsui H.-C.T."/>
            <person name="Winkler M.E."/>
        </authorList>
    </citation>
    <scope>NUCLEOTIDE SEQUENCE</scope>
</reference>
<sequence length="201" mass="22998">MENQKTTPAKSTGQLLFISFAVILAVMSVAKYQSLHSTYFDLGIFLHYHNNIWHGKWWLIIAGHVQPILLLWSWIFSAFPQELAPIILLTGQATALAWPISFLYREYGLIPALAWHVHSNLALTWITNLTNFMNISHFLKKSQRDIFGFFLLLIPIIVCRVFELNIMGEQLSIISIFLLTLALVSQFNNEKSFGFISKSAL</sequence>